<proteinExistence type="predicted"/>
<comment type="caution">
    <text evidence="1">The sequence shown here is derived from an EMBL/GenBank/DDBJ whole genome shotgun (WGS) entry which is preliminary data.</text>
</comment>
<dbReference type="RefSeq" id="WP_192623406.1">
    <property type="nucleotide sequence ID" value="NZ_JADBGG010000010.1"/>
</dbReference>
<gene>
    <name evidence="1" type="ORF">H4684_001624</name>
</gene>
<protein>
    <submittedName>
        <fullName evidence="1">Uncharacterized protein</fullName>
    </submittedName>
</protein>
<evidence type="ECO:0000313" key="2">
    <source>
        <dbReference type="Proteomes" id="UP000639010"/>
    </source>
</evidence>
<keyword evidence="2" id="KW-1185">Reference proteome</keyword>
<accession>A0ABR9H2P3</accession>
<name>A0ABR9H2P3_9BACT</name>
<organism evidence="1 2">
    <name type="scientific">Desulfomicrobium macestii</name>
    <dbReference type="NCBI Taxonomy" id="90731"/>
    <lineage>
        <taxon>Bacteria</taxon>
        <taxon>Pseudomonadati</taxon>
        <taxon>Thermodesulfobacteriota</taxon>
        <taxon>Desulfovibrionia</taxon>
        <taxon>Desulfovibrionales</taxon>
        <taxon>Desulfomicrobiaceae</taxon>
        <taxon>Desulfomicrobium</taxon>
    </lineage>
</organism>
<reference evidence="1 2" key="1">
    <citation type="submission" date="2020-10" db="EMBL/GenBank/DDBJ databases">
        <title>Genomic Encyclopedia of Type Strains, Phase IV (KMG-IV): sequencing the most valuable type-strain genomes for metagenomic binning, comparative biology and taxonomic classification.</title>
        <authorList>
            <person name="Goeker M."/>
        </authorList>
    </citation>
    <scope>NUCLEOTIDE SEQUENCE [LARGE SCALE GENOMIC DNA]</scope>
    <source>
        <strain evidence="1 2">DSM 4194</strain>
    </source>
</reference>
<sequence>MAASSHCANVTIRLKFSATEQGARARESSLEPRFSWRLLRLRIEPFATLSRMWAGCVVELERGIFAIFLFENERPVSVANVQNKEAGLSPPPSGIGFLAALP</sequence>
<dbReference type="Proteomes" id="UP000639010">
    <property type="component" value="Unassembled WGS sequence"/>
</dbReference>
<evidence type="ECO:0000313" key="1">
    <source>
        <dbReference type="EMBL" id="MBE1424980.1"/>
    </source>
</evidence>
<dbReference type="EMBL" id="JADBGG010000010">
    <property type="protein sequence ID" value="MBE1424980.1"/>
    <property type="molecule type" value="Genomic_DNA"/>
</dbReference>